<comment type="caution">
    <text evidence="3">The sequence shown here is derived from an EMBL/GenBank/DDBJ whole genome shotgun (WGS) entry which is preliminary data.</text>
</comment>
<organism evidence="3 4">
    <name type="scientific">Deinococcus radiopugnans ATCC 19172</name>
    <dbReference type="NCBI Taxonomy" id="585398"/>
    <lineage>
        <taxon>Bacteria</taxon>
        <taxon>Thermotogati</taxon>
        <taxon>Deinococcota</taxon>
        <taxon>Deinococci</taxon>
        <taxon>Deinococcales</taxon>
        <taxon>Deinococcaceae</taxon>
        <taxon>Deinococcus</taxon>
    </lineage>
</organism>
<gene>
    <name evidence="3" type="ORF">FHR04_13970</name>
    <name evidence="2" type="ORF">HNQ04_002605</name>
</gene>
<protein>
    <submittedName>
        <fullName evidence="2">Phosphoserine phosphatase</fullName>
    </submittedName>
</protein>
<evidence type="ECO:0000313" key="3">
    <source>
        <dbReference type="EMBL" id="TNM70092.1"/>
    </source>
</evidence>
<dbReference type="Proteomes" id="UP000313988">
    <property type="component" value="Unassembled WGS sequence"/>
</dbReference>
<feature type="compositionally biased region" description="Low complexity" evidence="1">
    <location>
        <begin position="15"/>
        <end position="34"/>
    </location>
</feature>
<evidence type="ECO:0000313" key="2">
    <source>
        <dbReference type="EMBL" id="MBB6017340.1"/>
    </source>
</evidence>
<name>A0A5C4Y452_9DEIO</name>
<evidence type="ECO:0000313" key="4">
    <source>
        <dbReference type="Proteomes" id="UP000313988"/>
    </source>
</evidence>
<feature type="region of interest" description="Disordered" evidence="1">
    <location>
        <begin position="1"/>
        <end position="34"/>
    </location>
</feature>
<dbReference type="EMBL" id="VDMO01000015">
    <property type="protein sequence ID" value="TNM70092.1"/>
    <property type="molecule type" value="Genomic_DNA"/>
</dbReference>
<evidence type="ECO:0000256" key="1">
    <source>
        <dbReference type="SAM" id="MobiDB-lite"/>
    </source>
</evidence>
<evidence type="ECO:0000313" key="5">
    <source>
        <dbReference type="Proteomes" id="UP000629870"/>
    </source>
</evidence>
<reference evidence="2 5" key="2">
    <citation type="submission" date="2020-08" db="EMBL/GenBank/DDBJ databases">
        <title>Genomic Encyclopedia of Type Strains, Phase IV (KMG-IV): sequencing the most valuable type-strain genomes for metagenomic binning, comparative biology and taxonomic classification.</title>
        <authorList>
            <person name="Goeker M."/>
        </authorList>
    </citation>
    <scope>NUCLEOTIDE SEQUENCE [LARGE SCALE GENOMIC DNA]</scope>
    <source>
        <strain evidence="2 5">DSM 12027</strain>
    </source>
</reference>
<reference evidence="3 4" key="1">
    <citation type="submission" date="2019-06" db="EMBL/GenBank/DDBJ databases">
        <title>Genome sequence of Deinococcus radiopugnans ATCC 19172.</title>
        <authorList>
            <person name="Maclea K.S."/>
            <person name="Maynard C.R."/>
        </authorList>
    </citation>
    <scope>NUCLEOTIDE SEQUENCE [LARGE SCALE GENOMIC DNA]</scope>
    <source>
        <strain evidence="3 4">ATCC 19172</strain>
    </source>
</reference>
<dbReference type="RefSeq" id="WP_139403967.1">
    <property type="nucleotide sequence ID" value="NZ_JACHEW010000013.1"/>
</dbReference>
<accession>A0A5C4Y452</accession>
<sequence length="118" mass="12385">MSVTSASRSDRTALAQSGAAQPRRAQRPAGPAAKGYRVIRPALPVAAAPEAGLAARLWQRLCAALRVTPEQWAAHQLARQTHLDVGQRVVVLSGGQPVLMTPPIPATTGRRAAQPDLA</sequence>
<dbReference type="Proteomes" id="UP000629870">
    <property type="component" value="Unassembled WGS sequence"/>
</dbReference>
<keyword evidence="5" id="KW-1185">Reference proteome</keyword>
<dbReference type="AlphaFoldDB" id="A0A5C4Y452"/>
<proteinExistence type="predicted"/>
<dbReference type="OrthoDB" id="72882at2"/>
<dbReference type="EMBL" id="JACHEW010000013">
    <property type="protein sequence ID" value="MBB6017340.1"/>
    <property type="molecule type" value="Genomic_DNA"/>
</dbReference>